<gene>
    <name evidence="1" type="ORF">AB3X52_17215</name>
</gene>
<accession>A0ABV3T2D4</accession>
<dbReference type="InterPro" id="IPR046646">
    <property type="entry name" value="DUF6758"/>
</dbReference>
<reference evidence="1 2" key="1">
    <citation type="submission" date="2024-07" db="EMBL/GenBank/DDBJ databases">
        <authorList>
            <person name="Lee S."/>
            <person name="Kang M."/>
        </authorList>
    </citation>
    <scope>NUCLEOTIDE SEQUENCE [LARGE SCALE GENOMIC DNA]</scope>
    <source>
        <strain evidence="1 2">DS6</strain>
    </source>
</reference>
<organism evidence="1 2">
    <name type="scientific">Nocardioides eburneus</name>
    <dbReference type="NCBI Taxonomy" id="3231482"/>
    <lineage>
        <taxon>Bacteria</taxon>
        <taxon>Bacillati</taxon>
        <taxon>Actinomycetota</taxon>
        <taxon>Actinomycetes</taxon>
        <taxon>Propionibacteriales</taxon>
        <taxon>Nocardioidaceae</taxon>
        <taxon>Nocardioides</taxon>
    </lineage>
</organism>
<keyword evidence="2" id="KW-1185">Reference proteome</keyword>
<dbReference type="Proteomes" id="UP001556631">
    <property type="component" value="Unassembled WGS sequence"/>
</dbReference>
<dbReference type="Pfam" id="PF20544">
    <property type="entry name" value="DUF6758"/>
    <property type="match status" value="1"/>
</dbReference>
<sequence>MSLAAACPRCPAPVARTGPDAAWSCPEHGPVVPVWRTEQPSYDDFVDHLTLAGGFPSYLPWPLGPGWQVTDFAVVGDADRASATLTAVSGTSDLDGPVEVLIVAEEAGVGLGARCAGTLGQDPGPEFGAGPPTAKLRVAHQLVPLWPLSPWSDQPGASDGVGEWDRSVVVGETEGRWLWVVLRPASAMLLLRDEWILRDASALGPALVELSFGGPGAGW</sequence>
<dbReference type="EMBL" id="JBFPJR010000041">
    <property type="protein sequence ID" value="MEX0429361.1"/>
    <property type="molecule type" value="Genomic_DNA"/>
</dbReference>
<evidence type="ECO:0000313" key="2">
    <source>
        <dbReference type="Proteomes" id="UP001556631"/>
    </source>
</evidence>
<name>A0ABV3T2D4_9ACTN</name>
<protein>
    <submittedName>
        <fullName evidence="1">DUF6758 family protein</fullName>
    </submittedName>
</protein>
<evidence type="ECO:0000313" key="1">
    <source>
        <dbReference type="EMBL" id="MEX0429361.1"/>
    </source>
</evidence>
<comment type="caution">
    <text evidence="1">The sequence shown here is derived from an EMBL/GenBank/DDBJ whole genome shotgun (WGS) entry which is preliminary data.</text>
</comment>
<dbReference type="RefSeq" id="WP_367995327.1">
    <property type="nucleotide sequence ID" value="NZ_JBFPJR010000041.1"/>
</dbReference>
<proteinExistence type="predicted"/>